<dbReference type="InterPro" id="IPR044730">
    <property type="entry name" value="RNase_H-like_dom_plant"/>
</dbReference>
<dbReference type="PANTHER" id="PTHR47723">
    <property type="entry name" value="OS05G0353850 PROTEIN"/>
    <property type="match status" value="1"/>
</dbReference>
<protein>
    <recommendedName>
        <fullName evidence="1">RNase H type-1 domain-containing protein</fullName>
    </recommendedName>
</protein>
<feature type="domain" description="RNase H type-1" evidence="1">
    <location>
        <begin position="171"/>
        <end position="260"/>
    </location>
</feature>
<dbReference type="EMBL" id="JABEZZ010000012">
    <property type="protein sequence ID" value="MBA0601268.1"/>
    <property type="molecule type" value="Genomic_DNA"/>
</dbReference>
<feature type="non-terminal residue" evidence="2">
    <location>
        <position position="266"/>
    </location>
</feature>
<dbReference type="PANTHER" id="PTHR47723:SF19">
    <property type="entry name" value="POLYNUCLEOTIDYL TRANSFERASE, RIBONUCLEASE H-LIKE SUPERFAMILY PROTEIN"/>
    <property type="match status" value="1"/>
</dbReference>
<accession>A0A7J8QIF3</accession>
<evidence type="ECO:0000313" key="3">
    <source>
        <dbReference type="Proteomes" id="UP000593578"/>
    </source>
</evidence>
<dbReference type="CDD" id="cd06222">
    <property type="entry name" value="RNase_H_like"/>
    <property type="match status" value="1"/>
</dbReference>
<sequence>MIVPKGLCDKIERIVQKFVWGSTNGNAKVALVSWDLVCQPKSHGGLGLRHLEDHNTSFMINVGFNIVSNVNALWVLKDIINKIVGIPPLHPSLGPDKIVWGATSTGLFSLKSAYKKIRNGTLNPKKCIWEMPWRFNGPQRICFFLWLTLKRRLLKNVERTRRDSNWVSLRTNGSVSLDEGFATVGGFVCDHNDGWIMGFCRYLGNCTVVEAELWGILNGLNLILDRWFERVLIQTDIIEVVNAIQEGSSGNSNFALVRRIHLILKM</sequence>
<comment type="caution">
    <text evidence="2">The sequence shown here is derived from an EMBL/GenBank/DDBJ whole genome shotgun (WGS) entry which is preliminary data.</text>
</comment>
<name>A0A7J8QIF3_GOSRA</name>
<evidence type="ECO:0000313" key="2">
    <source>
        <dbReference type="EMBL" id="MBA0601268.1"/>
    </source>
</evidence>
<dbReference type="GO" id="GO:0003676">
    <property type="term" value="F:nucleic acid binding"/>
    <property type="evidence" value="ECO:0007669"/>
    <property type="project" value="InterPro"/>
</dbReference>
<dbReference type="GO" id="GO:0004523">
    <property type="term" value="F:RNA-DNA hybrid ribonuclease activity"/>
    <property type="evidence" value="ECO:0007669"/>
    <property type="project" value="InterPro"/>
</dbReference>
<gene>
    <name evidence="2" type="ORF">Gorai_004449</name>
</gene>
<dbReference type="InterPro" id="IPR036397">
    <property type="entry name" value="RNaseH_sf"/>
</dbReference>
<dbReference type="InterPro" id="IPR002156">
    <property type="entry name" value="RNaseH_domain"/>
</dbReference>
<dbReference type="InterPro" id="IPR012337">
    <property type="entry name" value="RNaseH-like_sf"/>
</dbReference>
<organism evidence="2 3">
    <name type="scientific">Gossypium raimondii</name>
    <name type="common">Peruvian cotton</name>
    <name type="synonym">Gossypium klotzschianum subsp. raimondii</name>
    <dbReference type="NCBI Taxonomy" id="29730"/>
    <lineage>
        <taxon>Eukaryota</taxon>
        <taxon>Viridiplantae</taxon>
        <taxon>Streptophyta</taxon>
        <taxon>Embryophyta</taxon>
        <taxon>Tracheophyta</taxon>
        <taxon>Spermatophyta</taxon>
        <taxon>Magnoliopsida</taxon>
        <taxon>eudicotyledons</taxon>
        <taxon>Gunneridae</taxon>
        <taxon>Pentapetalae</taxon>
        <taxon>rosids</taxon>
        <taxon>malvids</taxon>
        <taxon>Malvales</taxon>
        <taxon>Malvaceae</taxon>
        <taxon>Malvoideae</taxon>
        <taxon>Gossypium</taxon>
    </lineage>
</organism>
<dbReference type="Gene3D" id="3.30.420.10">
    <property type="entry name" value="Ribonuclease H-like superfamily/Ribonuclease H"/>
    <property type="match status" value="1"/>
</dbReference>
<dbReference type="Pfam" id="PF13456">
    <property type="entry name" value="RVT_3"/>
    <property type="match status" value="1"/>
</dbReference>
<dbReference type="SUPFAM" id="SSF53098">
    <property type="entry name" value="Ribonuclease H-like"/>
    <property type="match status" value="1"/>
</dbReference>
<proteinExistence type="predicted"/>
<dbReference type="InterPro" id="IPR053151">
    <property type="entry name" value="RNase_H-like"/>
</dbReference>
<dbReference type="AlphaFoldDB" id="A0A7J8QIF3"/>
<evidence type="ECO:0000259" key="1">
    <source>
        <dbReference type="Pfam" id="PF13456"/>
    </source>
</evidence>
<dbReference type="Proteomes" id="UP000593578">
    <property type="component" value="Unassembled WGS sequence"/>
</dbReference>
<reference evidence="2 3" key="1">
    <citation type="journal article" date="2019" name="Genome Biol. Evol.">
        <title>Insights into the evolution of the New World diploid cottons (Gossypium, subgenus Houzingenia) based on genome sequencing.</title>
        <authorList>
            <person name="Grover C.E."/>
            <person name="Arick M.A. 2nd"/>
            <person name="Thrash A."/>
            <person name="Conover J.L."/>
            <person name="Sanders W.S."/>
            <person name="Peterson D.G."/>
            <person name="Frelichowski J.E."/>
            <person name="Scheffler J.A."/>
            <person name="Scheffler B.E."/>
            <person name="Wendel J.F."/>
        </authorList>
    </citation>
    <scope>NUCLEOTIDE SEQUENCE [LARGE SCALE GENOMIC DNA]</scope>
    <source>
        <strain evidence="2">8</strain>
        <tissue evidence="2">Leaf</tissue>
    </source>
</reference>